<reference evidence="4 5" key="1">
    <citation type="journal article" date="2020" name="Nature">
        <title>Isolation of an archaeon at the prokaryote-eukaryote interface.</title>
        <authorList>
            <person name="Imachi H."/>
            <person name="Nobu M.K."/>
            <person name="Nakahara N."/>
            <person name="Morono Y."/>
            <person name="Ogawara M."/>
            <person name="Takaki Y."/>
            <person name="Takano Y."/>
            <person name="Uematsu K."/>
            <person name="Ikuta T."/>
            <person name="Ito M."/>
            <person name="Matsui Y."/>
            <person name="Miyazaki M."/>
            <person name="Murata K."/>
            <person name="Saito Y."/>
            <person name="Sakai S."/>
            <person name="Song C."/>
            <person name="Tasumi E."/>
            <person name="Yamanaka Y."/>
            <person name="Yamaguchi T."/>
            <person name="Kamagata Y."/>
            <person name="Tamaki H."/>
            <person name="Takai K."/>
        </authorList>
    </citation>
    <scope>NUCLEOTIDE SEQUENCE [LARGE SCALE GENOMIC DNA]</scope>
    <source>
        <strain evidence="4 5">MK-D1</strain>
    </source>
</reference>
<dbReference type="KEGG" id="psyt:DSAG12_00502"/>
<evidence type="ECO:0000256" key="2">
    <source>
        <dbReference type="ARBA" id="ARBA00022490"/>
    </source>
</evidence>
<evidence type="ECO:0000313" key="5">
    <source>
        <dbReference type="Proteomes" id="UP000321408"/>
    </source>
</evidence>
<dbReference type="InterPro" id="IPR011129">
    <property type="entry name" value="CSD"/>
</dbReference>
<feature type="domain" description="CSD" evidence="3">
    <location>
        <begin position="10"/>
        <end position="82"/>
    </location>
</feature>
<dbReference type="CDD" id="cd04458">
    <property type="entry name" value="CSP_CDS"/>
    <property type="match status" value="1"/>
</dbReference>
<evidence type="ECO:0000259" key="3">
    <source>
        <dbReference type="PROSITE" id="PS51857"/>
    </source>
</evidence>
<dbReference type="GO" id="GO:0005737">
    <property type="term" value="C:cytoplasm"/>
    <property type="evidence" value="ECO:0007669"/>
    <property type="project" value="UniProtKB-SubCell"/>
</dbReference>
<proteinExistence type="predicted"/>
<sequence>MKEPEPEEGREFGKVKWFSPRRGYGFIIRDDIPPEQENHEIFCHYSSIDMEGFRTLLPDLRVSFEIAPGKREGTVEAKNVKIAPPIFANEEKEKEKSE</sequence>
<dbReference type="PANTHER" id="PTHR46109:SF1">
    <property type="entry name" value="PROTEIN LIN-28 HOMOLOG"/>
    <property type="match status" value="1"/>
</dbReference>
<organism evidence="4 5">
    <name type="scientific">Promethearchaeum syntrophicum</name>
    <dbReference type="NCBI Taxonomy" id="2594042"/>
    <lineage>
        <taxon>Archaea</taxon>
        <taxon>Promethearchaeati</taxon>
        <taxon>Promethearchaeota</taxon>
        <taxon>Promethearchaeia</taxon>
        <taxon>Promethearchaeales</taxon>
        <taxon>Promethearchaeaceae</taxon>
        <taxon>Promethearchaeum</taxon>
    </lineage>
</organism>
<dbReference type="GO" id="GO:0003729">
    <property type="term" value="F:mRNA binding"/>
    <property type="evidence" value="ECO:0007669"/>
    <property type="project" value="TreeGrafter"/>
</dbReference>
<dbReference type="GeneID" id="41328503"/>
<reference evidence="4 5" key="2">
    <citation type="journal article" date="2024" name="Int. J. Syst. Evol. Microbiol.">
        <title>Promethearchaeum syntrophicum gen. nov., sp. nov., an anaerobic, obligately syntrophic archaeon, the first isolate of the lineage 'Asgard' archaea, and proposal of the new archaeal phylum Promethearchaeota phyl. nov. and kingdom Promethearchaeati regn. nov.</title>
        <authorList>
            <person name="Imachi H."/>
            <person name="Nobu M.K."/>
            <person name="Kato S."/>
            <person name="Takaki Y."/>
            <person name="Miyazaki M."/>
            <person name="Miyata M."/>
            <person name="Ogawara M."/>
            <person name="Saito Y."/>
            <person name="Sakai S."/>
            <person name="Tahara Y.O."/>
            <person name="Takano Y."/>
            <person name="Tasumi E."/>
            <person name="Uematsu K."/>
            <person name="Yoshimura T."/>
            <person name="Itoh T."/>
            <person name="Ohkuma M."/>
            <person name="Takai K."/>
        </authorList>
    </citation>
    <scope>NUCLEOTIDE SEQUENCE [LARGE SCALE GENOMIC DNA]</scope>
    <source>
        <strain evidence="4 5">MK-D1</strain>
    </source>
</reference>
<dbReference type="RefSeq" id="WP_147661632.1">
    <property type="nucleotide sequence ID" value="NZ_CP042905.2"/>
</dbReference>
<dbReference type="AlphaFoldDB" id="A0A5B9D6E1"/>
<protein>
    <submittedName>
        <fullName evidence="4">Cold shock domain-containing protein</fullName>
    </submittedName>
</protein>
<keyword evidence="5" id="KW-1185">Reference proteome</keyword>
<dbReference type="GO" id="GO:0031054">
    <property type="term" value="P:pre-miRNA processing"/>
    <property type="evidence" value="ECO:0007669"/>
    <property type="project" value="TreeGrafter"/>
</dbReference>
<name>A0A5B9D6E1_9ARCH</name>
<dbReference type="SUPFAM" id="SSF50249">
    <property type="entry name" value="Nucleic acid-binding proteins"/>
    <property type="match status" value="1"/>
</dbReference>
<dbReference type="Pfam" id="PF00313">
    <property type="entry name" value="CSD"/>
    <property type="match status" value="1"/>
</dbReference>
<dbReference type="PANTHER" id="PTHR46109">
    <property type="entry name" value="PROTEIN LIN-28"/>
    <property type="match status" value="1"/>
</dbReference>
<dbReference type="EMBL" id="CP042905">
    <property type="protein sequence ID" value="QEE14689.1"/>
    <property type="molecule type" value="Genomic_DNA"/>
</dbReference>
<dbReference type="InterPro" id="IPR002059">
    <property type="entry name" value="CSP_DNA-bd"/>
</dbReference>
<dbReference type="Gene3D" id="2.40.50.140">
    <property type="entry name" value="Nucleic acid-binding proteins"/>
    <property type="match status" value="1"/>
</dbReference>
<dbReference type="PROSITE" id="PS51857">
    <property type="entry name" value="CSD_2"/>
    <property type="match status" value="1"/>
</dbReference>
<dbReference type="InterPro" id="IPR012340">
    <property type="entry name" value="NA-bd_OB-fold"/>
</dbReference>
<keyword evidence="2" id="KW-0963">Cytoplasm</keyword>
<dbReference type="PRINTS" id="PR00050">
    <property type="entry name" value="COLDSHOCK"/>
</dbReference>
<evidence type="ECO:0000313" key="4">
    <source>
        <dbReference type="EMBL" id="QEE14689.1"/>
    </source>
</evidence>
<accession>A0A5B9D6E1</accession>
<dbReference type="Proteomes" id="UP000321408">
    <property type="component" value="Chromosome"/>
</dbReference>
<dbReference type="InterPro" id="IPR051373">
    <property type="entry name" value="Lin-28_RNA-binding"/>
</dbReference>
<gene>
    <name evidence="4" type="ORF">DSAG12_00502</name>
</gene>
<comment type="subcellular location">
    <subcellularLocation>
        <location evidence="1">Cytoplasm</location>
    </subcellularLocation>
</comment>
<evidence type="ECO:0000256" key="1">
    <source>
        <dbReference type="ARBA" id="ARBA00004496"/>
    </source>
</evidence>
<dbReference type="SMART" id="SM00357">
    <property type="entry name" value="CSP"/>
    <property type="match status" value="1"/>
</dbReference>